<keyword evidence="2" id="KW-0813">Transport</keyword>
<organism evidence="7 8">
    <name type="scientific">Cytospora schulzeri</name>
    <dbReference type="NCBI Taxonomy" id="448051"/>
    <lineage>
        <taxon>Eukaryota</taxon>
        <taxon>Fungi</taxon>
        <taxon>Dikarya</taxon>
        <taxon>Ascomycota</taxon>
        <taxon>Pezizomycotina</taxon>
        <taxon>Sordariomycetes</taxon>
        <taxon>Sordariomycetidae</taxon>
        <taxon>Diaporthales</taxon>
        <taxon>Cytosporaceae</taxon>
        <taxon>Cytospora</taxon>
    </lineage>
</organism>
<evidence type="ECO:0000313" key="7">
    <source>
        <dbReference type="EMBL" id="ROV95677.1"/>
    </source>
</evidence>
<dbReference type="Gene3D" id="1.20.1250.20">
    <property type="entry name" value="MFS general substrate transporter like domains"/>
    <property type="match status" value="1"/>
</dbReference>
<feature type="transmembrane region" description="Helical" evidence="6">
    <location>
        <begin position="78"/>
        <end position="95"/>
    </location>
</feature>
<name>A0A423VXD1_9PEZI</name>
<dbReference type="PANTHER" id="PTHR23501:SF177">
    <property type="entry name" value="MAJOR FACILITATOR SUPERFAMILY (MFS) PROFILE DOMAIN-CONTAINING PROTEIN-RELATED"/>
    <property type="match status" value="1"/>
</dbReference>
<dbReference type="SUPFAM" id="SSF103473">
    <property type="entry name" value="MFS general substrate transporter"/>
    <property type="match status" value="1"/>
</dbReference>
<dbReference type="InterPro" id="IPR036259">
    <property type="entry name" value="MFS_trans_sf"/>
</dbReference>
<keyword evidence="4 6" id="KW-1133">Transmembrane helix</keyword>
<keyword evidence="8" id="KW-1185">Reference proteome</keyword>
<evidence type="ECO:0000256" key="2">
    <source>
        <dbReference type="ARBA" id="ARBA00022448"/>
    </source>
</evidence>
<dbReference type="PANTHER" id="PTHR23501">
    <property type="entry name" value="MAJOR FACILITATOR SUPERFAMILY"/>
    <property type="match status" value="1"/>
</dbReference>
<sequence length="254" mass="27033">MVPLRLLRPRLVWANALYNFISNSAFYQVMFYLPIYFQSIHGQTAIMSGVDSLPFLAFFALGAVISGAAIGKTRHLQPYQLASTLLMTAGMALLYELDVDSSKAWYVGAEVLFGFGVGLGNQVPVTAVQGLSEPEDVPSSTAFMFMCQSGSGAVFIVVAQSIFANCLLHALQTTAPNLDATQVMGTGASEIHDIFTGDDLDAVLKAYMVGLKDVFACALAGSALAAIVALIIPLKKLPDHGKKDTEDTVTEAQA</sequence>
<evidence type="ECO:0000256" key="1">
    <source>
        <dbReference type="ARBA" id="ARBA00004141"/>
    </source>
</evidence>
<keyword evidence="3 6" id="KW-0812">Transmembrane</keyword>
<dbReference type="EMBL" id="LKEA01000035">
    <property type="protein sequence ID" value="ROV95677.1"/>
    <property type="molecule type" value="Genomic_DNA"/>
</dbReference>
<dbReference type="AlphaFoldDB" id="A0A423VXD1"/>
<evidence type="ECO:0000256" key="5">
    <source>
        <dbReference type="ARBA" id="ARBA00023136"/>
    </source>
</evidence>
<reference evidence="7 8" key="1">
    <citation type="submission" date="2015-09" db="EMBL/GenBank/DDBJ databases">
        <title>Host preference determinants of Valsa canker pathogens revealed by comparative genomics.</title>
        <authorList>
            <person name="Yin Z."/>
            <person name="Huang L."/>
        </authorList>
    </citation>
    <scope>NUCLEOTIDE SEQUENCE [LARGE SCALE GENOMIC DNA]</scope>
    <source>
        <strain evidence="7 8">03-1</strain>
    </source>
</reference>
<evidence type="ECO:0008006" key="9">
    <source>
        <dbReference type="Google" id="ProtNLM"/>
    </source>
</evidence>
<dbReference type="Proteomes" id="UP000283895">
    <property type="component" value="Unassembled WGS sequence"/>
</dbReference>
<feature type="transmembrane region" description="Helical" evidence="6">
    <location>
        <begin position="12"/>
        <end position="33"/>
    </location>
</feature>
<keyword evidence="5 6" id="KW-0472">Membrane</keyword>
<accession>A0A423VXD1</accession>
<dbReference type="Pfam" id="PF07690">
    <property type="entry name" value="MFS_1"/>
    <property type="match status" value="1"/>
</dbReference>
<evidence type="ECO:0000256" key="4">
    <source>
        <dbReference type="ARBA" id="ARBA00022989"/>
    </source>
</evidence>
<protein>
    <recommendedName>
        <fullName evidence="9">Major facilitator superfamily (MFS) profile domain-containing protein</fullName>
    </recommendedName>
</protein>
<feature type="transmembrane region" description="Helical" evidence="6">
    <location>
        <begin position="142"/>
        <end position="168"/>
    </location>
</feature>
<evidence type="ECO:0000256" key="6">
    <source>
        <dbReference type="SAM" id="Phobius"/>
    </source>
</evidence>
<comment type="caution">
    <text evidence="7">The sequence shown here is derived from an EMBL/GenBank/DDBJ whole genome shotgun (WGS) entry which is preliminary data.</text>
</comment>
<dbReference type="GO" id="GO:0005886">
    <property type="term" value="C:plasma membrane"/>
    <property type="evidence" value="ECO:0007669"/>
    <property type="project" value="TreeGrafter"/>
</dbReference>
<gene>
    <name evidence="7" type="ORF">VMCG_07579</name>
</gene>
<proteinExistence type="predicted"/>
<feature type="transmembrane region" description="Helical" evidence="6">
    <location>
        <begin position="214"/>
        <end position="234"/>
    </location>
</feature>
<dbReference type="GO" id="GO:0022857">
    <property type="term" value="F:transmembrane transporter activity"/>
    <property type="evidence" value="ECO:0007669"/>
    <property type="project" value="InterPro"/>
</dbReference>
<dbReference type="InterPro" id="IPR011701">
    <property type="entry name" value="MFS"/>
</dbReference>
<evidence type="ECO:0000256" key="3">
    <source>
        <dbReference type="ARBA" id="ARBA00022692"/>
    </source>
</evidence>
<dbReference type="OrthoDB" id="10021397at2759"/>
<comment type="subcellular location">
    <subcellularLocation>
        <location evidence="1">Membrane</location>
        <topology evidence="1">Multi-pass membrane protein</topology>
    </subcellularLocation>
</comment>
<feature type="transmembrane region" description="Helical" evidence="6">
    <location>
        <begin position="53"/>
        <end position="71"/>
    </location>
</feature>
<evidence type="ECO:0000313" key="8">
    <source>
        <dbReference type="Proteomes" id="UP000283895"/>
    </source>
</evidence>